<keyword evidence="3" id="KW-1185">Reference proteome</keyword>
<dbReference type="AlphaFoldDB" id="A0A4C1SSU3"/>
<evidence type="ECO:0000313" key="3">
    <source>
        <dbReference type="Proteomes" id="UP000299102"/>
    </source>
</evidence>
<name>A0A4C1SSU3_EUMVA</name>
<protein>
    <submittedName>
        <fullName evidence="2">Uncharacterized protein</fullName>
    </submittedName>
</protein>
<gene>
    <name evidence="2" type="ORF">EVAR_71594_1</name>
</gene>
<organism evidence="2 3">
    <name type="scientific">Eumeta variegata</name>
    <name type="common">Bagworm moth</name>
    <name type="synonym">Eumeta japonica</name>
    <dbReference type="NCBI Taxonomy" id="151549"/>
    <lineage>
        <taxon>Eukaryota</taxon>
        <taxon>Metazoa</taxon>
        <taxon>Ecdysozoa</taxon>
        <taxon>Arthropoda</taxon>
        <taxon>Hexapoda</taxon>
        <taxon>Insecta</taxon>
        <taxon>Pterygota</taxon>
        <taxon>Neoptera</taxon>
        <taxon>Endopterygota</taxon>
        <taxon>Lepidoptera</taxon>
        <taxon>Glossata</taxon>
        <taxon>Ditrysia</taxon>
        <taxon>Tineoidea</taxon>
        <taxon>Psychidae</taxon>
        <taxon>Oiketicinae</taxon>
        <taxon>Eumeta</taxon>
    </lineage>
</organism>
<dbReference type="Proteomes" id="UP000299102">
    <property type="component" value="Unassembled WGS sequence"/>
</dbReference>
<sequence length="99" mass="11507">MLEAGPLLMTSHATKFTIIDILRTVDYFMRDLYFILIRRYMSRRVSHILERHTTLSPHGRRARDLRETMGSSGDGKRRDADLTHDLLRRAAQNGNPRAV</sequence>
<accession>A0A4C1SSU3</accession>
<feature type="region of interest" description="Disordered" evidence="1">
    <location>
        <begin position="56"/>
        <end position="82"/>
    </location>
</feature>
<evidence type="ECO:0000313" key="2">
    <source>
        <dbReference type="EMBL" id="GBP05202.1"/>
    </source>
</evidence>
<proteinExistence type="predicted"/>
<evidence type="ECO:0000256" key="1">
    <source>
        <dbReference type="SAM" id="MobiDB-lite"/>
    </source>
</evidence>
<comment type="caution">
    <text evidence="2">The sequence shown here is derived from an EMBL/GenBank/DDBJ whole genome shotgun (WGS) entry which is preliminary data.</text>
</comment>
<dbReference type="EMBL" id="BGZK01003873">
    <property type="protein sequence ID" value="GBP05202.1"/>
    <property type="molecule type" value="Genomic_DNA"/>
</dbReference>
<reference evidence="2 3" key="1">
    <citation type="journal article" date="2019" name="Commun. Biol.">
        <title>The bagworm genome reveals a unique fibroin gene that provides high tensile strength.</title>
        <authorList>
            <person name="Kono N."/>
            <person name="Nakamura H."/>
            <person name="Ohtoshi R."/>
            <person name="Tomita M."/>
            <person name="Numata K."/>
            <person name="Arakawa K."/>
        </authorList>
    </citation>
    <scope>NUCLEOTIDE SEQUENCE [LARGE SCALE GENOMIC DNA]</scope>
</reference>